<protein>
    <submittedName>
        <fullName evidence="1">Uncharacterized nucleotidyltransferase</fullName>
    </submittedName>
</protein>
<dbReference type="RefSeq" id="WP_092491309.1">
    <property type="nucleotide sequence ID" value="NZ_FNKD01000001.1"/>
</dbReference>
<dbReference type="STRING" id="553311.SAMN05216231_0431"/>
<evidence type="ECO:0000313" key="1">
    <source>
        <dbReference type="EMBL" id="SDQ10288.1"/>
    </source>
</evidence>
<dbReference type="Gene3D" id="3.30.460.40">
    <property type="match status" value="1"/>
</dbReference>
<keyword evidence="1" id="KW-0808">Transferase</keyword>
<dbReference type="InterPro" id="IPR039498">
    <property type="entry name" value="NTP_transf_5"/>
</dbReference>
<dbReference type="AlphaFoldDB" id="A0A1H0Y558"/>
<gene>
    <name evidence="1" type="ORF">SAMN05216231_0431</name>
</gene>
<name>A0A1H0Y558_9BACI</name>
<organism evidence="1 2">
    <name type="scientific">Virgibacillus salinus</name>
    <dbReference type="NCBI Taxonomy" id="553311"/>
    <lineage>
        <taxon>Bacteria</taxon>
        <taxon>Bacillati</taxon>
        <taxon>Bacillota</taxon>
        <taxon>Bacilli</taxon>
        <taxon>Bacillales</taxon>
        <taxon>Bacillaceae</taxon>
        <taxon>Virgibacillus</taxon>
    </lineage>
</organism>
<dbReference type="GO" id="GO:0016740">
    <property type="term" value="F:transferase activity"/>
    <property type="evidence" value="ECO:0007669"/>
    <property type="project" value="UniProtKB-KW"/>
</dbReference>
<evidence type="ECO:0000313" key="2">
    <source>
        <dbReference type="Proteomes" id="UP000199444"/>
    </source>
</evidence>
<keyword evidence="2" id="KW-1185">Reference proteome</keyword>
<dbReference type="EMBL" id="FNKD01000001">
    <property type="protein sequence ID" value="SDQ10288.1"/>
    <property type="molecule type" value="Genomic_DNA"/>
</dbReference>
<sequence length="395" mass="47217">MVNKFKLDLTAIPKELQLIFMLQKSDSPAHLKTQYFELLTDIDWDQFIDLTMHHRVYPVLSPKLKQMDDDIIPLYVKKFLNKQYKRNTFQMLYLSGEMEQVGRMFADDHIPLIFLKGPVLAHELYGDISLRTSSDLDMLIPINQLEKAETLLTEQGYQKDDYIQTVLNDWKWRHHHVTYFHPQKKIKLEVHWRLNPGPGKEPSFNDLWKRKCISNLTSFPVHVLSKEDMFLFLVSHGARHGWSRMRWLLDIRELLHQQMDWQLTKRLLKKYQLYQTAGQALILVEQLLDKKLTRGMKALTNHTCPKELAQKALFYYKQQINLHTDPVPEAIASYHKHYLFSLMSTQQKLFFMMSFLYPYPEDESTLPLPKAFHFLYFPLRPFLWVWRKTRKHALP</sequence>
<proteinExistence type="predicted"/>
<reference evidence="1 2" key="1">
    <citation type="submission" date="2016-10" db="EMBL/GenBank/DDBJ databases">
        <authorList>
            <person name="de Groot N.N."/>
        </authorList>
    </citation>
    <scope>NUCLEOTIDE SEQUENCE [LARGE SCALE GENOMIC DNA]</scope>
    <source>
        <strain evidence="1 2">CGMCC 1.10449</strain>
    </source>
</reference>
<dbReference type="Proteomes" id="UP000199444">
    <property type="component" value="Unassembled WGS sequence"/>
</dbReference>
<dbReference type="Pfam" id="PF14907">
    <property type="entry name" value="NTP_transf_5"/>
    <property type="match status" value="1"/>
</dbReference>
<accession>A0A1H0Y558</accession>